<evidence type="ECO:0000256" key="1">
    <source>
        <dbReference type="ARBA" id="ARBA00023125"/>
    </source>
</evidence>
<gene>
    <name evidence="3" type="ORF">F2P44_31735</name>
</gene>
<dbReference type="PROSITE" id="PS50943">
    <property type="entry name" value="HTH_CROC1"/>
    <property type="match status" value="1"/>
</dbReference>
<dbReference type="PANTHER" id="PTHR46558:SF11">
    <property type="entry name" value="HTH-TYPE TRANSCRIPTIONAL REGULATOR XRE"/>
    <property type="match status" value="1"/>
</dbReference>
<evidence type="ECO:0000313" key="3">
    <source>
        <dbReference type="EMBL" id="NHZ83806.1"/>
    </source>
</evidence>
<dbReference type="Gene3D" id="1.10.260.40">
    <property type="entry name" value="lambda repressor-like DNA-binding domains"/>
    <property type="match status" value="1"/>
</dbReference>
<dbReference type="Pfam" id="PF01381">
    <property type="entry name" value="HTH_3"/>
    <property type="match status" value="1"/>
</dbReference>
<dbReference type="InterPro" id="IPR001387">
    <property type="entry name" value="Cro/C1-type_HTH"/>
</dbReference>
<proteinExistence type="predicted"/>
<dbReference type="CDD" id="cd00093">
    <property type="entry name" value="HTH_XRE"/>
    <property type="match status" value="1"/>
</dbReference>
<dbReference type="RefSeq" id="WP_167093845.1">
    <property type="nucleotide sequence ID" value="NZ_WHJG01000063.1"/>
</dbReference>
<feature type="domain" description="HTH cro/C1-type" evidence="2">
    <location>
        <begin position="7"/>
        <end position="61"/>
    </location>
</feature>
<name>A0ABX0NEA4_9BURK</name>
<evidence type="ECO:0000259" key="2">
    <source>
        <dbReference type="PROSITE" id="PS50943"/>
    </source>
</evidence>
<keyword evidence="4" id="KW-1185">Reference proteome</keyword>
<sequence length="130" mass="14107">MEFPKRLAHIRKQHGMTQQQLADRAGTHVVQIRRYEGGVSQPAVDVLKRLAIALSVSADALLFDESERGPDDDLRLQFEALSAMSPEEKQVAKAVLEAMIVKNQVTGAVAGTLARVTPSATKKEKASASK</sequence>
<dbReference type="EMBL" id="WHJG01000063">
    <property type="protein sequence ID" value="NHZ83806.1"/>
    <property type="molecule type" value="Genomic_DNA"/>
</dbReference>
<dbReference type="InterPro" id="IPR049639">
    <property type="entry name" value="RstR"/>
</dbReference>
<organism evidence="3 4">
    <name type="scientific">Massilia frigida</name>
    <dbReference type="NCBI Taxonomy" id="2609281"/>
    <lineage>
        <taxon>Bacteria</taxon>
        <taxon>Pseudomonadati</taxon>
        <taxon>Pseudomonadota</taxon>
        <taxon>Betaproteobacteria</taxon>
        <taxon>Burkholderiales</taxon>
        <taxon>Oxalobacteraceae</taxon>
        <taxon>Telluria group</taxon>
        <taxon>Massilia</taxon>
    </lineage>
</organism>
<keyword evidence="1" id="KW-0238">DNA-binding</keyword>
<dbReference type="Proteomes" id="UP000621455">
    <property type="component" value="Unassembled WGS sequence"/>
</dbReference>
<reference evidence="3 4" key="1">
    <citation type="submission" date="2019-10" db="EMBL/GenBank/DDBJ databases">
        <title>Taxonomy of Antarctic Massilia spp.: description of Massilia rubra sp. nov., Massilia aquatica sp. nov., Massilia mucilaginosa sp. nov., Massilia frigida sp. nov. isolated from streams, lakes and regoliths.</title>
        <authorList>
            <person name="Holochova P."/>
            <person name="Sedlacek I."/>
            <person name="Kralova S."/>
            <person name="Maslanova I."/>
            <person name="Busse H.-J."/>
            <person name="Stankova E."/>
            <person name="Vrbovska V."/>
            <person name="Kovarovic V."/>
            <person name="Bartak M."/>
            <person name="Svec P."/>
            <person name="Pantucek R."/>
        </authorList>
    </citation>
    <scope>NUCLEOTIDE SEQUENCE [LARGE SCALE GENOMIC DNA]</scope>
    <source>
        <strain evidence="3 4">CCM 8695</strain>
    </source>
</reference>
<dbReference type="InterPro" id="IPR010982">
    <property type="entry name" value="Lambda_DNA-bd_dom_sf"/>
</dbReference>
<protein>
    <submittedName>
        <fullName evidence="3">Helix-turn-helix domain-containing protein</fullName>
    </submittedName>
</protein>
<dbReference type="SUPFAM" id="SSF47413">
    <property type="entry name" value="lambda repressor-like DNA-binding domains"/>
    <property type="match status" value="1"/>
</dbReference>
<dbReference type="SMART" id="SM00530">
    <property type="entry name" value="HTH_XRE"/>
    <property type="match status" value="1"/>
</dbReference>
<dbReference type="PANTHER" id="PTHR46558">
    <property type="entry name" value="TRACRIPTIONAL REGULATORY PROTEIN-RELATED-RELATED"/>
    <property type="match status" value="1"/>
</dbReference>
<accession>A0ABX0NEA4</accession>
<comment type="caution">
    <text evidence="3">The sequence shown here is derived from an EMBL/GenBank/DDBJ whole genome shotgun (WGS) entry which is preliminary data.</text>
</comment>
<evidence type="ECO:0000313" key="4">
    <source>
        <dbReference type="Proteomes" id="UP000621455"/>
    </source>
</evidence>
<dbReference type="NCBIfam" id="NF041951">
    <property type="entry name" value="phage_RstR"/>
    <property type="match status" value="1"/>
</dbReference>